<dbReference type="AlphaFoldDB" id="A0A9P5YEZ4"/>
<accession>A0A9P5YEZ4</accession>
<evidence type="ECO:0000256" key="3">
    <source>
        <dbReference type="ARBA" id="ARBA00022927"/>
    </source>
</evidence>
<reference evidence="7" key="1">
    <citation type="submission" date="2020-11" db="EMBL/GenBank/DDBJ databases">
        <authorList>
            <consortium name="DOE Joint Genome Institute"/>
            <person name="Ahrendt S."/>
            <person name="Riley R."/>
            <person name="Andreopoulos W."/>
            <person name="Labutti K."/>
            <person name="Pangilinan J."/>
            <person name="Ruiz-Duenas F.J."/>
            <person name="Barrasa J.M."/>
            <person name="Sanchez-Garcia M."/>
            <person name="Camarero S."/>
            <person name="Miyauchi S."/>
            <person name="Serrano A."/>
            <person name="Linde D."/>
            <person name="Babiker R."/>
            <person name="Drula E."/>
            <person name="Ayuso-Fernandez I."/>
            <person name="Pacheco R."/>
            <person name="Padilla G."/>
            <person name="Ferreira P."/>
            <person name="Barriuso J."/>
            <person name="Kellner H."/>
            <person name="Castanera R."/>
            <person name="Alfaro M."/>
            <person name="Ramirez L."/>
            <person name="Pisabarro A.G."/>
            <person name="Kuo A."/>
            <person name="Tritt A."/>
            <person name="Lipzen A."/>
            <person name="He G."/>
            <person name="Yan M."/>
            <person name="Ng V."/>
            <person name="Cullen D."/>
            <person name="Martin F."/>
            <person name="Rosso M.-N."/>
            <person name="Henrissat B."/>
            <person name="Hibbett D."/>
            <person name="Martinez A.T."/>
            <person name="Grigoriev I.V."/>
        </authorList>
    </citation>
    <scope>NUCLEOTIDE SEQUENCE</scope>
    <source>
        <strain evidence="7">CBS 247.69</strain>
    </source>
</reference>
<dbReference type="InterPro" id="IPR011989">
    <property type="entry name" value="ARM-like"/>
</dbReference>
<keyword evidence="8" id="KW-1185">Reference proteome</keyword>
<dbReference type="GO" id="GO:0016192">
    <property type="term" value="P:vesicle-mediated transport"/>
    <property type="evidence" value="ECO:0007669"/>
    <property type="project" value="InterPro"/>
</dbReference>
<evidence type="ECO:0000256" key="4">
    <source>
        <dbReference type="ARBA" id="ARBA00023136"/>
    </source>
</evidence>
<dbReference type="GO" id="GO:0030117">
    <property type="term" value="C:membrane coat"/>
    <property type="evidence" value="ECO:0007669"/>
    <property type="project" value="InterPro"/>
</dbReference>
<sequence>MEVPFISSGALNRTHYALVRKVEASNSIQAADQALSVETESIRQHFQSHLAMSTAQSREHLIILLYCFMAMSPGFVPRDVFNFALPHAVSLAEAGRSIEEKRIGYLFCVEVMPSTHELQLMLVNTIRKDLECDIIPRICLALDNIVVSSNEDLIPAIRTRLHDLVSHTSPHVRRRALLAFRTLSRHYPEFLVEIGRRVVKRLDDSNSSVVAAALAVASQIFVSKQILPQLLDLIRLSTRSGDHSALRGAFLLLSKVPPQTLLLLTRNQKSPIHYIRSLLLSRDTNEHFLFLSCLECVDPIVWAGVSPDVPAVLEGWEVERVMQFLDSSDGLIRHKTLLILNRVDLNIVGSFYSQTIQSLPTELSTKDKNEYAIRLLEVLEVQSGEDGETYARQAKALLECLEVVPPMDYPILEVAVERILLYIREAGASFRVGCATTLLTITVEPESHLGQTMMVIVSALACELCSQVAISPPSILKGLSDRLSLLVPSVQDACLLAMMRVSIECNEVPVEIVNTVANLVETSGRHIRQRCEQFINFTSQRVVLSGIVRKARSSSVRTFILLLFTLPDFLESLHNYGIRPTTPQSLPQPVVPPSRNLTSPNKLRYKAYEAPPPPPRLRPRRASSSQRSIGSSRSDALSDSGRSLSRVSSRQSAPSSDPLSRTLTPGDLALAAGSRELELLARVPSKIDTSPSFEKSAVEELSSRMDLIAFDSPFVSDPSEARTDIDEELDFEHIWNSFDETNSSRGWYKASIDSVVRSLQRLAARRLQIIVLPEISVPDFKGPERAALMLRESEEESCLWRLRCDDPQLRSDIKRLLPDE</sequence>
<feature type="domain" description="Clathrin/coatomer adaptor adaptin-like N-terminal" evidence="6">
    <location>
        <begin position="82"/>
        <end position="233"/>
    </location>
</feature>
<dbReference type="Pfam" id="PF01602">
    <property type="entry name" value="Adaptin_N"/>
    <property type="match status" value="1"/>
</dbReference>
<evidence type="ECO:0000256" key="1">
    <source>
        <dbReference type="ARBA" id="ARBA00004308"/>
    </source>
</evidence>
<evidence type="ECO:0000313" key="7">
    <source>
        <dbReference type="EMBL" id="KAF9467306.1"/>
    </source>
</evidence>
<evidence type="ECO:0000256" key="5">
    <source>
        <dbReference type="SAM" id="MobiDB-lite"/>
    </source>
</evidence>
<proteinExistence type="predicted"/>
<protein>
    <submittedName>
        <fullName evidence="7">Armadillo-type protein</fullName>
    </submittedName>
</protein>
<evidence type="ECO:0000313" key="8">
    <source>
        <dbReference type="Proteomes" id="UP000807353"/>
    </source>
</evidence>
<keyword evidence="2" id="KW-0813">Transport</keyword>
<organism evidence="7 8">
    <name type="scientific">Collybia nuda</name>
    <dbReference type="NCBI Taxonomy" id="64659"/>
    <lineage>
        <taxon>Eukaryota</taxon>
        <taxon>Fungi</taxon>
        <taxon>Dikarya</taxon>
        <taxon>Basidiomycota</taxon>
        <taxon>Agaricomycotina</taxon>
        <taxon>Agaricomycetes</taxon>
        <taxon>Agaricomycetidae</taxon>
        <taxon>Agaricales</taxon>
        <taxon>Tricholomatineae</taxon>
        <taxon>Clitocybaceae</taxon>
        <taxon>Collybia</taxon>
    </lineage>
</organism>
<comment type="caution">
    <text evidence="7">The sequence shown here is derived from an EMBL/GenBank/DDBJ whole genome shotgun (WGS) entry which is preliminary data.</text>
</comment>
<dbReference type="Proteomes" id="UP000807353">
    <property type="component" value="Unassembled WGS sequence"/>
</dbReference>
<dbReference type="EMBL" id="MU150237">
    <property type="protein sequence ID" value="KAF9467306.1"/>
    <property type="molecule type" value="Genomic_DNA"/>
</dbReference>
<dbReference type="InterPro" id="IPR050840">
    <property type="entry name" value="Adaptor_Complx_Large_Subunit"/>
</dbReference>
<evidence type="ECO:0000256" key="2">
    <source>
        <dbReference type="ARBA" id="ARBA00022448"/>
    </source>
</evidence>
<dbReference type="Gene3D" id="1.25.10.10">
    <property type="entry name" value="Leucine-rich Repeat Variant"/>
    <property type="match status" value="1"/>
</dbReference>
<dbReference type="InterPro" id="IPR016024">
    <property type="entry name" value="ARM-type_fold"/>
</dbReference>
<dbReference type="GO" id="GO:0006886">
    <property type="term" value="P:intracellular protein transport"/>
    <property type="evidence" value="ECO:0007669"/>
    <property type="project" value="InterPro"/>
</dbReference>
<dbReference type="GO" id="GO:0012505">
    <property type="term" value="C:endomembrane system"/>
    <property type="evidence" value="ECO:0007669"/>
    <property type="project" value="UniProtKB-SubCell"/>
</dbReference>
<gene>
    <name evidence="7" type="ORF">BDZ94DRAFT_1280352</name>
</gene>
<feature type="region of interest" description="Disordered" evidence="5">
    <location>
        <begin position="581"/>
        <end position="665"/>
    </location>
</feature>
<feature type="compositionally biased region" description="Low complexity" evidence="5">
    <location>
        <begin position="622"/>
        <end position="660"/>
    </location>
</feature>
<keyword evidence="3" id="KW-0653">Protein transport</keyword>
<keyword evidence="4" id="KW-0472">Membrane</keyword>
<name>A0A9P5YEZ4_9AGAR</name>
<dbReference type="SUPFAM" id="SSF48371">
    <property type="entry name" value="ARM repeat"/>
    <property type="match status" value="1"/>
</dbReference>
<dbReference type="InterPro" id="IPR002553">
    <property type="entry name" value="Clathrin/coatomer_adapt-like_N"/>
</dbReference>
<dbReference type="OrthoDB" id="29308at2759"/>
<evidence type="ECO:0000259" key="6">
    <source>
        <dbReference type="Pfam" id="PF01602"/>
    </source>
</evidence>
<comment type="subcellular location">
    <subcellularLocation>
        <location evidence="1">Endomembrane system</location>
    </subcellularLocation>
</comment>
<dbReference type="PANTHER" id="PTHR22780">
    <property type="entry name" value="ADAPTIN, ALPHA/GAMMA/EPSILON"/>
    <property type="match status" value="1"/>
</dbReference>